<dbReference type="Pfam" id="PF00583">
    <property type="entry name" value="Acetyltransf_1"/>
    <property type="match status" value="1"/>
</dbReference>
<dbReference type="InterPro" id="IPR050832">
    <property type="entry name" value="Bact_Acetyltransf"/>
</dbReference>
<evidence type="ECO:0000259" key="3">
    <source>
        <dbReference type="PROSITE" id="PS51186"/>
    </source>
</evidence>
<keyword evidence="2" id="KW-0012">Acyltransferase</keyword>
<dbReference type="AlphaFoldDB" id="A0A0H5B8U4"/>
<evidence type="ECO:0000313" key="6">
    <source>
        <dbReference type="Proteomes" id="UP000065734"/>
    </source>
</evidence>
<dbReference type="PATRIC" id="fig|1079.6.peg.305"/>
<proteinExistence type="predicted"/>
<accession>A0A0H5B8U4</accession>
<dbReference type="CDD" id="cd04301">
    <property type="entry name" value="NAT_SF"/>
    <property type="match status" value="1"/>
</dbReference>
<keyword evidence="1 5" id="KW-0808">Transferase</keyword>
<dbReference type="InterPro" id="IPR016181">
    <property type="entry name" value="Acyl_CoA_acyltransferase"/>
</dbReference>
<organism evidence="5 6">
    <name type="scientific">Blastochloris viridis</name>
    <name type="common">Rhodopseudomonas viridis</name>
    <dbReference type="NCBI Taxonomy" id="1079"/>
    <lineage>
        <taxon>Bacteria</taxon>
        <taxon>Pseudomonadati</taxon>
        <taxon>Pseudomonadota</taxon>
        <taxon>Alphaproteobacteria</taxon>
        <taxon>Hyphomicrobiales</taxon>
        <taxon>Blastochloridaceae</taxon>
        <taxon>Blastochloris</taxon>
    </lineage>
</organism>
<dbReference type="GO" id="GO:0016747">
    <property type="term" value="F:acyltransferase activity, transferring groups other than amino-acyl groups"/>
    <property type="evidence" value="ECO:0007669"/>
    <property type="project" value="InterPro"/>
</dbReference>
<feature type="domain" description="N-acetyltransferase" evidence="3">
    <location>
        <begin position="12"/>
        <end position="147"/>
    </location>
</feature>
<dbReference type="Proteomes" id="UP000065734">
    <property type="component" value="Chromosome I"/>
</dbReference>
<protein>
    <submittedName>
        <fullName evidence="4">GCN5-related N-acetyltransferase</fullName>
    </submittedName>
    <submittedName>
        <fullName evidence="5">Putative acetyltransferase</fullName>
    </submittedName>
</protein>
<evidence type="ECO:0000256" key="2">
    <source>
        <dbReference type="ARBA" id="ARBA00023315"/>
    </source>
</evidence>
<evidence type="ECO:0000313" key="5">
    <source>
        <dbReference type="EMBL" id="CUU44028.1"/>
    </source>
</evidence>
<reference evidence="5" key="2">
    <citation type="submission" date="2015-11" db="EMBL/GenBank/DDBJ databases">
        <authorList>
            <person name="Zhang Y."/>
            <person name="Guo Z."/>
        </authorList>
    </citation>
    <scope>NUCLEOTIDE SEQUENCE</scope>
    <source>
        <strain evidence="5">1</strain>
    </source>
</reference>
<dbReference type="EMBL" id="AP014854">
    <property type="protein sequence ID" value="BAR98630.1"/>
    <property type="molecule type" value="Genomic_DNA"/>
</dbReference>
<dbReference type="EMBL" id="LN907867">
    <property type="protein sequence ID" value="CUU44028.1"/>
    <property type="molecule type" value="Genomic_DNA"/>
</dbReference>
<gene>
    <name evidence="4" type="ORF">BV133_1037</name>
    <name evidence="5" type="ORF">BVIRIDIS_30570</name>
</gene>
<reference evidence="6" key="3">
    <citation type="journal article" date="2016" name="Genome Announc.">
        <title>Revised genome sequence of the purple photosynthetic bacterium Blastochloris viridis.</title>
        <authorList>
            <person name="Liu L.N."/>
            <person name="Faulkner M."/>
            <person name="Liu X."/>
            <person name="Huang F."/>
            <person name="Darby A.C."/>
            <person name="Hall N."/>
        </authorList>
    </citation>
    <scope>NUCLEOTIDE SEQUENCE [LARGE SCALE GENOMIC DNA]</scope>
    <source>
        <strain evidence="6">ATCC 19567 / DSM 133 / F</strain>
    </source>
</reference>
<dbReference type="OrthoDB" id="9789603at2"/>
<dbReference type="InterPro" id="IPR000182">
    <property type="entry name" value="GNAT_dom"/>
</dbReference>
<dbReference type="Gene3D" id="3.40.630.30">
    <property type="match status" value="1"/>
</dbReference>
<evidence type="ECO:0000313" key="4">
    <source>
        <dbReference type="EMBL" id="BAR98630.1"/>
    </source>
</evidence>
<dbReference type="KEGG" id="bvr:BVIR_291"/>
<dbReference type="RefSeq" id="WP_055036123.1">
    <property type="nucleotide sequence ID" value="NZ_AP014854.2"/>
</dbReference>
<sequence length="147" mass="16186">MTRTGSAASGKITIRKLEPAEWRLAFPVIAVLRTHLTLDEFVERVDRQSFAGYALVGAFVDGRLVGVLGVRPVHTLARGAHLQVDDLVVADEARRADIGKALMDHVEREAVVRCMQAVFLDARSEAVPFYKSLGFGLHHAPAMRKLL</sequence>
<keyword evidence="6" id="KW-1185">Reference proteome</keyword>
<name>A0A0H5B8U4_BLAVI</name>
<dbReference type="PANTHER" id="PTHR43877">
    <property type="entry name" value="AMINOALKYLPHOSPHONATE N-ACETYLTRANSFERASE-RELATED-RELATED"/>
    <property type="match status" value="1"/>
</dbReference>
<evidence type="ECO:0000256" key="1">
    <source>
        <dbReference type="ARBA" id="ARBA00022679"/>
    </source>
</evidence>
<dbReference type="PROSITE" id="PS51186">
    <property type="entry name" value="GNAT"/>
    <property type="match status" value="1"/>
</dbReference>
<reference evidence="4" key="1">
    <citation type="journal article" date="2015" name="Genome Announc.">
        <title>Complete Genome Sequence of the Bacteriochlorophyll b-Producing Photosynthetic Bacterium Blastochloris viridis.</title>
        <authorList>
            <person name="Tsukatani Y."/>
            <person name="Hirose Y."/>
            <person name="Harada J."/>
            <person name="Misawa N."/>
            <person name="Mori K."/>
            <person name="Inoue K."/>
            <person name="Tamiaki H."/>
        </authorList>
    </citation>
    <scope>NUCLEOTIDE SEQUENCE [LARGE SCALE GENOMIC DNA]</scope>
    <source>
        <strain evidence="4">DSM 133</strain>
    </source>
</reference>
<dbReference type="SUPFAM" id="SSF55729">
    <property type="entry name" value="Acyl-CoA N-acyltransferases (Nat)"/>
    <property type="match status" value="1"/>
</dbReference>